<keyword evidence="2 4" id="KW-0560">Oxidoreductase</keyword>
<comment type="caution">
    <text evidence="7">The sequence shown here is derived from an EMBL/GenBank/DDBJ whole genome shotgun (WGS) entry which is preliminary data.</text>
</comment>
<dbReference type="InterPro" id="IPR029753">
    <property type="entry name" value="D-isomer_DH_CS"/>
</dbReference>
<dbReference type="InterPro" id="IPR006140">
    <property type="entry name" value="D-isomer_DH_NAD-bd"/>
</dbReference>
<dbReference type="PANTHER" id="PTHR43333">
    <property type="entry name" value="2-HACID_DH_C DOMAIN-CONTAINING PROTEIN"/>
    <property type="match status" value="1"/>
</dbReference>
<evidence type="ECO:0000259" key="6">
    <source>
        <dbReference type="Pfam" id="PF02826"/>
    </source>
</evidence>
<dbReference type="Proteomes" id="UP000320048">
    <property type="component" value="Unassembled WGS sequence"/>
</dbReference>
<dbReference type="GO" id="GO:0016616">
    <property type="term" value="F:oxidoreductase activity, acting on the CH-OH group of donors, NAD or NADP as acceptor"/>
    <property type="evidence" value="ECO:0007669"/>
    <property type="project" value="InterPro"/>
</dbReference>
<dbReference type="PANTHER" id="PTHR43333:SF1">
    <property type="entry name" value="D-ISOMER SPECIFIC 2-HYDROXYACID DEHYDROGENASE NAD-BINDING DOMAIN-CONTAINING PROTEIN"/>
    <property type="match status" value="1"/>
</dbReference>
<name>A0A537J9C3_9BACT</name>
<dbReference type="InterPro" id="IPR006139">
    <property type="entry name" value="D-isomer_2_OHA_DH_cat_dom"/>
</dbReference>
<sequence length="328" mass="35373">MPRPKPVVVVLATPQGPPPPELESVAKVATLRHARSAQELARALGGAEVLLIWDFRSAKLRDAWSHARDLRWIHAASAGVDTILFPELAASRVILTNSRGVFDQAIAEYVLGLVLAFAKGFPATFDFQRHHVWRYRETELVHGQTVLVVGAGGLGRAIGRLARCAGMGVMAVARTAHASDPDLGRVAAVRDLKAVLGKADYVVIAAPLTPETRGLFGAAAFHRMKPTARLINVGRGAIVDEAALLAALRSKRIAGAALDVFTEEPLPPEHPFWDQPGLIVSPHMCGDFVGWRPVLSALFAENFRRWRRGESLLNVVDKALGYVPSGGP</sequence>
<organism evidence="7 8">
    <name type="scientific">Candidatus Segetimicrobium genomatis</name>
    <dbReference type="NCBI Taxonomy" id="2569760"/>
    <lineage>
        <taxon>Bacteria</taxon>
        <taxon>Bacillati</taxon>
        <taxon>Candidatus Sysuimicrobiota</taxon>
        <taxon>Candidatus Sysuimicrobiia</taxon>
        <taxon>Candidatus Sysuimicrobiales</taxon>
        <taxon>Candidatus Segetimicrobiaceae</taxon>
        <taxon>Candidatus Segetimicrobium</taxon>
    </lineage>
</organism>
<accession>A0A537J9C3</accession>
<dbReference type="CDD" id="cd05300">
    <property type="entry name" value="2-Hacid_dh_1"/>
    <property type="match status" value="1"/>
</dbReference>
<proteinExistence type="inferred from homology"/>
<dbReference type="Pfam" id="PF02826">
    <property type="entry name" value="2-Hacid_dh_C"/>
    <property type="match status" value="1"/>
</dbReference>
<evidence type="ECO:0000256" key="2">
    <source>
        <dbReference type="ARBA" id="ARBA00023002"/>
    </source>
</evidence>
<dbReference type="InterPro" id="IPR036291">
    <property type="entry name" value="NAD(P)-bd_dom_sf"/>
</dbReference>
<evidence type="ECO:0000256" key="3">
    <source>
        <dbReference type="ARBA" id="ARBA00023027"/>
    </source>
</evidence>
<evidence type="ECO:0000313" key="7">
    <source>
        <dbReference type="EMBL" id="TMI80147.1"/>
    </source>
</evidence>
<reference evidence="7 8" key="1">
    <citation type="journal article" date="2019" name="Nat. Microbiol.">
        <title>Mediterranean grassland soil C-N compound turnover is dependent on rainfall and depth, and is mediated by genomically divergent microorganisms.</title>
        <authorList>
            <person name="Diamond S."/>
            <person name="Andeer P.F."/>
            <person name="Li Z."/>
            <person name="Crits-Christoph A."/>
            <person name="Burstein D."/>
            <person name="Anantharaman K."/>
            <person name="Lane K.R."/>
            <person name="Thomas B.C."/>
            <person name="Pan C."/>
            <person name="Northen T.R."/>
            <person name="Banfield J.F."/>
        </authorList>
    </citation>
    <scope>NUCLEOTIDE SEQUENCE [LARGE SCALE GENOMIC DNA]</scope>
    <source>
        <strain evidence="7">NP_7</strain>
    </source>
</reference>
<dbReference type="GO" id="GO:0051287">
    <property type="term" value="F:NAD binding"/>
    <property type="evidence" value="ECO:0007669"/>
    <property type="project" value="InterPro"/>
</dbReference>
<evidence type="ECO:0000259" key="5">
    <source>
        <dbReference type="Pfam" id="PF00389"/>
    </source>
</evidence>
<dbReference type="AlphaFoldDB" id="A0A537J9C3"/>
<comment type="similarity">
    <text evidence="1 4">Belongs to the D-isomer specific 2-hydroxyacid dehydrogenase family.</text>
</comment>
<gene>
    <name evidence="7" type="ORF">E6H04_09210</name>
</gene>
<feature type="domain" description="D-isomer specific 2-hydroxyacid dehydrogenase catalytic" evidence="5">
    <location>
        <begin position="22"/>
        <end position="316"/>
    </location>
</feature>
<evidence type="ECO:0000256" key="1">
    <source>
        <dbReference type="ARBA" id="ARBA00005854"/>
    </source>
</evidence>
<dbReference type="Gene3D" id="3.40.50.720">
    <property type="entry name" value="NAD(P)-binding Rossmann-like Domain"/>
    <property type="match status" value="2"/>
</dbReference>
<evidence type="ECO:0000256" key="4">
    <source>
        <dbReference type="RuleBase" id="RU003719"/>
    </source>
</evidence>
<dbReference type="SUPFAM" id="SSF52283">
    <property type="entry name" value="Formate/glycerate dehydrogenase catalytic domain-like"/>
    <property type="match status" value="1"/>
</dbReference>
<feature type="domain" description="D-isomer specific 2-hydroxyacid dehydrogenase NAD-binding" evidence="6">
    <location>
        <begin position="111"/>
        <end position="284"/>
    </location>
</feature>
<evidence type="ECO:0000313" key="8">
    <source>
        <dbReference type="Proteomes" id="UP000320048"/>
    </source>
</evidence>
<keyword evidence="3" id="KW-0520">NAD</keyword>
<dbReference type="SUPFAM" id="SSF51735">
    <property type="entry name" value="NAD(P)-binding Rossmann-fold domains"/>
    <property type="match status" value="1"/>
</dbReference>
<dbReference type="PROSITE" id="PS00671">
    <property type="entry name" value="D_2_HYDROXYACID_DH_3"/>
    <property type="match status" value="1"/>
</dbReference>
<protein>
    <submittedName>
        <fullName evidence="7">D-2-hydroxyacid dehydrogenase</fullName>
    </submittedName>
</protein>
<dbReference type="Pfam" id="PF00389">
    <property type="entry name" value="2-Hacid_dh"/>
    <property type="match status" value="1"/>
</dbReference>
<dbReference type="EMBL" id="VBAO01000239">
    <property type="protein sequence ID" value="TMI80147.1"/>
    <property type="molecule type" value="Genomic_DNA"/>
</dbReference>